<keyword evidence="3 9" id="KW-0813">Transport</keyword>
<dbReference type="FunFam" id="1.20.81.30:FF:000001">
    <property type="entry name" value="Type II secretion system protein F"/>
    <property type="match status" value="2"/>
</dbReference>
<evidence type="ECO:0000256" key="8">
    <source>
        <dbReference type="ARBA" id="ARBA00023136"/>
    </source>
</evidence>
<evidence type="ECO:0000256" key="10">
    <source>
        <dbReference type="SAM" id="Phobius"/>
    </source>
</evidence>
<evidence type="ECO:0000256" key="6">
    <source>
        <dbReference type="ARBA" id="ARBA00022692"/>
    </source>
</evidence>
<keyword evidence="8 10" id="KW-0472">Membrane</keyword>
<keyword evidence="7 10" id="KW-1133">Transmembrane helix</keyword>
<dbReference type="PROSITE" id="PS00874">
    <property type="entry name" value="T2SP_F"/>
    <property type="match status" value="1"/>
</dbReference>
<evidence type="ECO:0000256" key="7">
    <source>
        <dbReference type="ARBA" id="ARBA00022989"/>
    </source>
</evidence>
<feature type="transmembrane region" description="Helical" evidence="10">
    <location>
        <begin position="174"/>
        <end position="204"/>
    </location>
</feature>
<evidence type="ECO:0000256" key="1">
    <source>
        <dbReference type="ARBA" id="ARBA00004429"/>
    </source>
</evidence>
<dbReference type="InterPro" id="IPR042094">
    <property type="entry name" value="T2SS_GspF_sf"/>
</dbReference>
<gene>
    <name evidence="12" type="primary">epsF_1</name>
    <name evidence="12" type="ORF">DDT42_00464</name>
</gene>
<evidence type="ECO:0000256" key="3">
    <source>
        <dbReference type="ARBA" id="ARBA00022448"/>
    </source>
</evidence>
<feature type="domain" description="Type II secretion system protein GspF" evidence="11">
    <location>
        <begin position="76"/>
        <end position="197"/>
    </location>
</feature>
<evidence type="ECO:0000256" key="5">
    <source>
        <dbReference type="ARBA" id="ARBA00022519"/>
    </source>
</evidence>
<evidence type="ECO:0000256" key="2">
    <source>
        <dbReference type="ARBA" id="ARBA00005745"/>
    </source>
</evidence>
<evidence type="ECO:0000259" key="11">
    <source>
        <dbReference type="Pfam" id="PF00482"/>
    </source>
</evidence>
<dbReference type="PANTHER" id="PTHR30012:SF0">
    <property type="entry name" value="TYPE II SECRETION SYSTEM PROTEIN F-RELATED"/>
    <property type="match status" value="1"/>
</dbReference>
<organism evidence="12 13">
    <name type="scientific">Psychracetigena formicireducens</name>
    <dbReference type="NCBI Taxonomy" id="2986056"/>
    <lineage>
        <taxon>Bacteria</taxon>
        <taxon>Bacillati</taxon>
        <taxon>Candidatus Lithacetigenota</taxon>
        <taxon>Candidatus Psychracetigena</taxon>
    </lineage>
</organism>
<dbReference type="Pfam" id="PF00482">
    <property type="entry name" value="T2SSF"/>
    <property type="match status" value="2"/>
</dbReference>
<dbReference type="Proteomes" id="UP000811545">
    <property type="component" value="Unassembled WGS sequence"/>
</dbReference>
<dbReference type="Gene3D" id="1.20.81.30">
    <property type="entry name" value="Type II secretion system (T2SS), domain F"/>
    <property type="match status" value="2"/>
</dbReference>
<feature type="transmembrane region" description="Helical" evidence="10">
    <location>
        <begin position="380"/>
        <end position="401"/>
    </location>
</feature>
<feature type="transmembrane region" description="Helical" evidence="10">
    <location>
        <begin position="224"/>
        <end position="242"/>
    </location>
</feature>
<sequence>MPNFKYRAINTTGKKVEGILEAESSSQAAKMIGSDLSIISIIPIGSRTTISEGFKIGNSLNIFKPRVSLKDLSLYARQLAVLLKATPLINALSTLTNQLESPYLKKITREVQADVSKGLFLSVALSRQKDVFSPFFINVVKSGEATGKLTDSLERLSSFLEKDVKLRSKIKSALTYPIIVVTAALIMVVGLTTFVIPGFAALLIEVGVDLPLPTQIVMTFSKALTTYWYIALAFILVALYLLRRYLKTETGRKSKDRLMLKLFLVGPLFRKSVYSQFARTLSLLLEGGTTLIDALKVLQDVIGNAVYEDDIKNIRLELERGKTLKNALSRSGLYPPLFLGLVGSGEESGALSEVLKKVADFYDDEIEYTIASITAAIEPIMLIFLGGMIAFLVLTMFLPLFSLMGGLQ</sequence>
<evidence type="ECO:0000313" key="12">
    <source>
        <dbReference type="EMBL" id="MBT9144622.1"/>
    </source>
</evidence>
<dbReference type="InterPro" id="IPR018076">
    <property type="entry name" value="T2SS_GspF_dom"/>
</dbReference>
<evidence type="ECO:0000256" key="4">
    <source>
        <dbReference type="ARBA" id="ARBA00022475"/>
    </source>
</evidence>
<dbReference type="PRINTS" id="PR00812">
    <property type="entry name" value="BCTERIALGSPF"/>
</dbReference>
<accession>A0A9E2BGS8</accession>
<dbReference type="AlphaFoldDB" id="A0A9E2BGS8"/>
<keyword evidence="4" id="KW-1003">Cell membrane</keyword>
<dbReference type="GO" id="GO:0005886">
    <property type="term" value="C:plasma membrane"/>
    <property type="evidence" value="ECO:0007669"/>
    <property type="project" value="UniProtKB-SubCell"/>
</dbReference>
<protein>
    <submittedName>
        <fullName evidence="12">Type II secretion system protein F</fullName>
    </submittedName>
</protein>
<name>A0A9E2BGS8_PSYF1</name>
<dbReference type="GO" id="GO:0009306">
    <property type="term" value="P:protein secretion"/>
    <property type="evidence" value="ECO:0007669"/>
    <property type="project" value="InterPro"/>
</dbReference>
<comment type="similarity">
    <text evidence="2 9">Belongs to the GSP F family.</text>
</comment>
<dbReference type="InterPro" id="IPR003004">
    <property type="entry name" value="GspF/PilC"/>
</dbReference>
<comment type="subcellular location">
    <subcellularLocation>
        <location evidence="1">Cell inner membrane</location>
        <topology evidence="1">Multi-pass membrane protein</topology>
    </subcellularLocation>
    <subcellularLocation>
        <location evidence="9">Cell membrane</location>
        <topology evidence="9">Multi-pass membrane protein</topology>
    </subcellularLocation>
</comment>
<comment type="caution">
    <text evidence="12">The sequence shown here is derived from an EMBL/GenBank/DDBJ whole genome shotgun (WGS) entry which is preliminary data.</text>
</comment>
<evidence type="ECO:0000313" key="13">
    <source>
        <dbReference type="Proteomes" id="UP000811545"/>
    </source>
</evidence>
<feature type="domain" description="Type II secretion system protein GspF" evidence="11">
    <location>
        <begin position="277"/>
        <end position="399"/>
    </location>
</feature>
<dbReference type="EMBL" id="QLTW01000014">
    <property type="protein sequence ID" value="MBT9144622.1"/>
    <property type="molecule type" value="Genomic_DNA"/>
</dbReference>
<keyword evidence="6 9" id="KW-0812">Transmembrane</keyword>
<keyword evidence="5" id="KW-0997">Cell inner membrane</keyword>
<dbReference type="InterPro" id="IPR001992">
    <property type="entry name" value="T2SS_GspF/T4SS_PilC_CS"/>
</dbReference>
<dbReference type="PANTHER" id="PTHR30012">
    <property type="entry name" value="GENERAL SECRETION PATHWAY PROTEIN"/>
    <property type="match status" value="1"/>
</dbReference>
<reference evidence="12 13" key="1">
    <citation type="journal article" date="2021" name="bioRxiv">
        <title>Unique metabolic strategies in Hadean analogues reveal hints for primordial physiology.</title>
        <authorList>
            <person name="Nobu M.K."/>
            <person name="Nakai R."/>
            <person name="Tamazawa S."/>
            <person name="Mori H."/>
            <person name="Toyoda A."/>
            <person name="Ijiri A."/>
            <person name="Suzuki S."/>
            <person name="Kurokawa K."/>
            <person name="Kamagata Y."/>
            <person name="Tamaki H."/>
        </authorList>
    </citation>
    <scope>NUCLEOTIDE SEQUENCE [LARGE SCALE GENOMIC DNA]</scope>
    <source>
        <strain evidence="12">BS525</strain>
    </source>
</reference>
<evidence type="ECO:0000256" key="9">
    <source>
        <dbReference type="RuleBase" id="RU003923"/>
    </source>
</evidence>
<proteinExistence type="inferred from homology"/>